<name>A0A0J0XGL4_9TREE</name>
<dbReference type="EMBL" id="KQ087240">
    <property type="protein sequence ID" value="KLT40167.1"/>
    <property type="molecule type" value="Genomic_DNA"/>
</dbReference>
<dbReference type="InterPro" id="IPR047622">
    <property type="entry name" value="GPR1_FUN34_YAAH"/>
</dbReference>
<dbReference type="InterPro" id="IPR051633">
    <property type="entry name" value="AceTr"/>
</dbReference>
<evidence type="ECO:0000256" key="4">
    <source>
        <dbReference type="ARBA" id="ARBA00022989"/>
    </source>
</evidence>
<accession>A0A0J0XGL4</accession>
<sequence length="249" mass="26244">MSQSTRHSNEDVKNEAAPIVAAPTPNFQGGGGVSRFITPGGHPMDTSQPAFPVFHRKFANPAPLGLMSFGGTTVLLSLYNLSARDIHTPNVLVGVALFYGGLCQIICGVLEWACGNSFGTCAFTGYGAFWMSWAAIQIPWFGVKAAYPDRDELMQAIGLYLVMWGLVTTFLTICLLRSSVALVFVFADIALTFFILAAADMTGNGTLVKVGGGFGVVGGLGAMYVAVAGLLTNDTSFFTIPVGNLAPKN</sequence>
<gene>
    <name evidence="8" type="ORF">CC85DRAFT_249918</name>
</gene>
<feature type="region of interest" description="Disordered" evidence="6">
    <location>
        <begin position="1"/>
        <end position="30"/>
    </location>
</feature>
<feature type="transmembrane region" description="Helical" evidence="7">
    <location>
        <begin position="153"/>
        <end position="173"/>
    </location>
</feature>
<dbReference type="NCBIfam" id="NF038013">
    <property type="entry name" value="AceTr_1"/>
    <property type="match status" value="1"/>
</dbReference>
<dbReference type="Proteomes" id="UP000053611">
    <property type="component" value="Unassembled WGS sequence"/>
</dbReference>
<dbReference type="GO" id="GO:0015123">
    <property type="term" value="F:acetate transmembrane transporter activity"/>
    <property type="evidence" value="ECO:0007669"/>
    <property type="project" value="TreeGrafter"/>
</dbReference>
<proteinExistence type="inferred from homology"/>
<protein>
    <submittedName>
        <fullName evidence="8">Putative FUN34-transmembrane protein</fullName>
    </submittedName>
</protein>
<dbReference type="PANTHER" id="PTHR31123:SF1">
    <property type="entry name" value="ACCUMULATION OF DYADS PROTEIN 2-RELATED"/>
    <property type="match status" value="1"/>
</dbReference>
<keyword evidence="3 7" id="KW-0812">Transmembrane</keyword>
<feature type="transmembrane region" description="Helical" evidence="7">
    <location>
        <begin position="121"/>
        <end position="141"/>
    </location>
</feature>
<dbReference type="STRING" id="879819.A0A0J0XGL4"/>
<evidence type="ECO:0000256" key="1">
    <source>
        <dbReference type="ARBA" id="ARBA00004141"/>
    </source>
</evidence>
<dbReference type="Pfam" id="PF01184">
    <property type="entry name" value="Gpr1_Fun34_YaaH"/>
    <property type="match status" value="1"/>
</dbReference>
<evidence type="ECO:0000313" key="9">
    <source>
        <dbReference type="Proteomes" id="UP000053611"/>
    </source>
</evidence>
<evidence type="ECO:0000256" key="3">
    <source>
        <dbReference type="ARBA" id="ARBA00022692"/>
    </source>
</evidence>
<comment type="similarity">
    <text evidence="2">Belongs to the acetate uptake transporter (AceTr) (TC 2.A.96) family.</text>
</comment>
<evidence type="ECO:0000256" key="5">
    <source>
        <dbReference type="ARBA" id="ARBA00023136"/>
    </source>
</evidence>
<feature type="transmembrane region" description="Helical" evidence="7">
    <location>
        <begin position="180"/>
        <end position="199"/>
    </location>
</feature>
<keyword evidence="9" id="KW-1185">Reference proteome</keyword>
<dbReference type="RefSeq" id="XP_018276658.1">
    <property type="nucleotide sequence ID" value="XM_018420490.1"/>
</dbReference>
<feature type="transmembrane region" description="Helical" evidence="7">
    <location>
        <begin position="58"/>
        <end position="79"/>
    </location>
</feature>
<dbReference type="AlphaFoldDB" id="A0A0J0XGL4"/>
<comment type="subcellular location">
    <subcellularLocation>
        <location evidence="1">Membrane</location>
        <topology evidence="1">Multi-pass membrane protein</topology>
    </subcellularLocation>
</comment>
<dbReference type="GO" id="GO:0005886">
    <property type="term" value="C:plasma membrane"/>
    <property type="evidence" value="ECO:0007669"/>
    <property type="project" value="TreeGrafter"/>
</dbReference>
<feature type="transmembrane region" description="Helical" evidence="7">
    <location>
        <begin position="91"/>
        <end position="114"/>
    </location>
</feature>
<keyword evidence="5 7" id="KW-0472">Membrane</keyword>
<keyword evidence="4 7" id="KW-1133">Transmembrane helix</keyword>
<dbReference type="PANTHER" id="PTHR31123">
    <property type="entry name" value="ACCUMULATION OF DYADS PROTEIN 2-RELATED"/>
    <property type="match status" value="1"/>
</dbReference>
<dbReference type="PROSITE" id="PS01114">
    <property type="entry name" value="GPR1_FUN34_YAAH"/>
    <property type="match status" value="1"/>
</dbReference>
<dbReference type="OrthoDB" id="3648309at2759"/>
<dbReference type="GeneID" id="28981093"/>
<reference evidence="8 9" key="1">
    <citation type="submission" date="2015-03" db="EMBL/GenBank/DDBJ databases">
        <title>Genomics and transcriptomics of the oil-accumulating basidiomycete yeast T. oleaginosus allow insights into substrate utilization and the diverse evolutionary trajectories of mating systems in fungi.</title>
        <authorList>
            <consortium name="DOE Joint Genome Institute"/>
            <person name="Kourist R."/>
            <person name="Kracht O."/>
            <person name="Bracharz F."/>
            <person name="Lipzen A."/>
            <person name="Nolan M."/>
            <person name="Ohm R."/>
            <person name="Grigoriev I."/>
            <person name="Sun S."/>
            <person name="Heitman J."/>
            <person name="Bruck T."/>
            <person name="Nowrousian M."/>
        </authorList>
    </citation>
    <scope>NUCLEOTIDE SEQUENCE [LARGE SCALE GENOMIC DNA]</scope>
    <source>
        <strain evidence="8 9">IBC0246</strain>
    </source>
</reference>
<organism evidence="8 9">
    <name type="scientific">Cutaneotrichosporon oleaginosum</name>
    <dbReference type="NCBI Taxonomy" id="879819"/>
    <lineage>
        <taxon>Eukaryota</taxon>
        <taxon>Fungi</taxon>
        <taxon>Dikarya</taxon>
        <taxon>Basidiomycota</taxon>
        <taxon>Agaricomycotina</taxon>
        <taxon>Tremellomycetes</taxon>
        <taxon>Trichosporonales</taxon>
        <taxon>Trichosporonaceae</taxon>
        <taxon>Cutaneotrichosporon</taxon>
    </lineage>
</organism>
<feature type="transmembrane region" description="Helical" evidence="7">
    <location>
        <begin position="211"/>
        <end position="231"/>
    </location>
</feature>
<evidence type="ECO:0000313" key="8">
    <source>
        <dbReference type="EMBL" id="KLT40167.1"/>
    </source>
</evidence>
<evidence type="ECO:0000256" key="7">
    <source>
        <dbReference type="SAM" id="Phobius"/>
    </source>
</evidence>
<dbReference type="InterPro" id="IPR000791">
    <property type="entry name" value="Gpr1/Fun34/SatP-like"/>
</dbReference>
<evidence type="ECO:0000256" key="6">
    <source>
        <dbReference type="SAM" id="MobiDB-lite"/>
    </source>
</evidence>
<evidence type="ECO:0000256" key="2">
    <source>
        <dbReference type="ARBA" id="ARBA00005587"/>
    </source>
</evidence>